<feature type="domain" description="NB-ARC" evidence="1">
    <location>
        <begin position="60"/>
        <end position="165"/>
    </location>
</feature>
<accession>A0A6P6FX81</accession>
<dbReference type="GeneID" id="112490557"/>
<name>A0A6P6FX81_ZIZJJ</name>
<dbReference type="GO" id="GO:0043531">
    <property type="term" value="F:ADP binding"/>
    <property type="evidence" value="ECO:0007669"/>
    <property type="project" value="InterPro"/>
</dbReference>
<sequence length="184" mass="21254">MERGNYFCRTRLATTVFKKIIEVETHYQKGVFPYGVVEVDRQNGHMLPTITFGEEKTCAFNIIKLQNTIACKLDLDISKYDDETTRAAKIFASLSEKSWYILILDDLWEVYFLDEVEIPEPTFRNGCKLVLTTQSLNICRGMNCKSIRMEILTEREAEKSFMDRVGHDVLGTPEVEPIVNEIVE</sequence>
<organism evidence="2 3">
    <name type="scientific">Ziziphus jujuba</name>
    <name type="common">Chinese jujube</name>
    <name type="synonym">Ziziphus sativa</name>
    <dbReference type="NCBI Taxonomy" id="326968"/>
    <lineage>
        <taxon>Eukaryota</taxon>
        <taxon>Viridiplantae</taxon>
        <taxon>Streptophyta</taxon>
        <taxon>Embryophyta</taxon>
        <taxon>Tracheophyta</taxon>
        <taxon>Spermatophyta</taxon>
        <taxon>Magnoliopsida</taxon>
        <taxon>eudicotyledons</taxon>
        <taxon>Gunneridae</taxon>
        <taxon>Pentapetalae</taxon>
        <taxon>rosids</taxon>
        <taxon>fabids</taxon>
        <taxon>Rosales</taxon>
        <taxon>Rhamnaceae</taxon>
        <taxon>Paliureae</taxon>
        <taxon>Ziziphus</taxon>
    </lineage>
</organism>
<dbReference type="Pfam" id="PF00931">
    <property type="entry name" value="NB-ARC"/>
    <property type="match status" value="1"/>
</dbReference>
<gene>
    <name evidence="3" type="primary">LOC112490557</name>
</gene>
<dbReference type="RefSeq" id="XP_024926276.1">
    <property type="nucleotide sequence ID" value="XM_025070508.1"/>
</dbReference>
<dbReference type="Gene3D" id="3.40.50.300">
    <property type="entry name" value="P-loop containing nucleotide triphosphate hydrolases"/>
    <property type="match status" value="1"/>
</dbReference>
<evidence type="ECO:0000259" key="1">
    <source>
        <dbReference type="Pfam" id="PF00931"/>
    </source>
</evidence>
<dbReference type="KEGG" id="zju:112490557"/>
<evidence type="ECO:0000313" key="2">
    <source>
        <dbReference type="Proteomes" id="UP001652623"/>
    </source>
</evidence>
<protein>
    <submittedName>
        <fullName evidence="3">Disease resistance protein At1g63350</fullName>
    </submittedName>
</protein>
<evidence type="ECO:0000313" key="3">
    <source>
        <dbReference type="RefSeq" id="XP_024926276.1"/>
    </source>
</evidence>
<keyword evidence="2" id="KW-1185">Reference proteome</keyword>
<reference evidence="3" key="2">
    <citation type="submission" date="2025-08" db="UniProtKB">
        <authorList>
            <consortium name="RefSeq"/>
        </authorList>
    </citation>
    <scope>IDENTIFICATION</scope>
    <source>
        <tissue evidence="3">Seedling</tissue>
    </source>
</reference>
<dbReference type="SUPFAM" id="SSF52540">
    <property type="entry name" value="P-loop containing nucleoside triphosphate hydrolases"/>
    <property type="match status" value="1"/>
</dbReference>
<reference evidence="2" key="1">
    <citation type="submission" date="2025-05" db="UniProtKB">
        <authorList>
            <consortium name="RefSeq"/>
        </authorList>
    </citation>
    <scope>NUCLEOTIDE SEQUENCE [LARGE SCALE GENOMIC DNA]</scope>
</reference>
<dbReference type="InterPro" id="IPR027417">
    <property type="entry name" value="P-loop_NTPase"/>
</dbReference>
<dbReference type="InParanoid" id="A0A6P6FX81"/>
<dbReference type="AlphaFoldDB" id="A0A6P6FX81"/>
<proteinExistence type="predicted"/>
<dbReference type="Proteomes" id="UP001652623">
    <property type="component" value="Chromosome 1"/>
</dbReference>
<dbReference type="InterPro" id="IPR002182">
    <property type="entry name" value="NB-ARC"/>
</dbReference>